<comment type="caution">
    <text evidence="3">The sequence shown here is derived from an EMBL/GenBank/DDBJ whole genome shotgun (WGS) entry which is preliminary data.</text>
</comment>
<evidence type="ECO:0000259" key="2">
    <source>
        <dbReference type="Pfam" id="PF20415"/>
    </source>
</evidence>
<dbReference type="InterPro" id="IPR046522">
    <property type="entry name" value="DUF6699"/>
</dbReference>
<feature type="region of interest" description="Disordered" evidence="1">
    <location>
        <begin position="1"/>
        <end position="134"/>
    </location>
</feature>
<organism evidence="3 4">
    <name type="scientific">Collybia nuda</name>
    <dbReference type="NCBI Taxonomy" id="64659"/>
    <lineage>
        <taxon>Eukaryota</taxon>
        <taxon>Fungi</taxon>
        <taxon>Dikarya</taxon>
        <taxon>Basidiomycota</taxon>
        <taxon>Agaricomycotina</taxon>
        <taxon>Agaricomycetes</taxon>
        <taxon>Agaricomycetidae</taxon>
        <taxon>Agaricales</taxon>
        <taxon>Tricholomatineae</taxon>
        <taxon>Clitocybaceae</taxon>
        <taxon>Collybia</taxon>
    </lineage>
</organism>
<name>A0A9P5YG24_9AGAR</name>
<evidence type="ECO:0000313" key="3">
    <source>
        <dbReference type="EMBL" id="KAF9468223.1"/>
    </source>
</evidence>
<feature type="compositionally biased region" description="Basic residues" evidence="1">
    <location>
        <begin position="183"/>
        <end position="193"/>
    </location>
</feature>
<keyword evidence="4" id="KW-1185">Reference proteome</keyword>
<protein>
    <recommendedName>
        <fullName evidence="2">DUF6699 domain-containing protein</fullName>
    </recommendedName>
</protein>
<feature type="region of interest" description="Disordered" evidence="1">
    <location>
        <begin position="172"/>
        <end position="196"/>
    </location>
</feature>
<feature type="compositionally biased region" description="Polar residues" evidence="1">
    <location>
        <begin position="29"/>
        <end position="38"/>
    </location>
</feature>
<proteinExistence type="predicted"/>
<dbReference type="Pfam" id="PF20415">
    <property type="entry name" value="DUF6699"/>
    <property type="match status" value="1"/>
</dbReference>
<evidence type="ECO:0000256" key="1">
    <source>
        <dbReference type="SAM" id="MobiDB-lite"/>
    </source>
</evidence>
<reference evidence="3" key="1">
    <citation type="submission" date="2020-11" db="EMBL/GenBank/DDBJ databases">
        <authorList>
            <consortium name="DOE Joint Genome Institute"/>
            <person name="Ahrendt S."/>
            <person name="Riley R."/>
            <person name="Andreopoulos W."/>
            <person name="Labutti K."/>
            <person name="Pangilinan J."/>
            <person name="Ruiz-Duenas F.J."/>
            <person name="Barrasa J.M."/>
            <person name="Sanchez-Garcia M."/>
            <person name="Camarero S."/>
            <person name="Miyauchi S."/>
            <person name="Serrano A."/>
            <person name="Linde D."/>
            <person name="Babiker R."/>
            <person name="Drula E."/>
            <person name="Ayuso-Fernandez I."/>
            <person name="Pacheco R."/>
            <person name="Padilla G."/>
            <person name="Ferreira P."/>
            <person name="Barriuso J."/>
            <person name="Kellner H."/>
            <person name="Castanera R."/>
            <person name="Alfaro M."/>
            <person name="Ramirez L."/>
            <person name="Pisabarro A.G."/>
            <person name="Kuo A."/>
            <person name="Tritt A."/>
            <person name="Lipzen A."/>
            <person name="He G."/>
            <person name="Yan M."/>
            <person name="Ng V."/>
            <person name="Cullen D."/>
            <person name="Martin F."/>
            <person name="Rosso M.-N."/>
            <person name="Henrissat B."/>
            <person name="Hibbett D."/>
            <person name="Martinez A.T."/>
            <person name="Grigoriev I.V."/>
        </authorList>
    </citation>
    <scope>NUCLEOTIDE SEQUENCE</scope>
    <source>
        <strain evidence="3">CBS 247.69</strain>
    </source>
</reference>
<feature type="compositionally biased region" description="Polar residues" evidence="1">
    <location>
        <begin position="57"/>
        <end position="69"/>
    </location>
</feature>
<sequence>MPDSWRSDPHTLPPPWGDNEPFLEPVNSAIRNTPLTQRRSVHPSPGAIFHPPPTDVDPNTSLNLDNPRSQGWRGPVPMDPYNANLGYGNPNSPFNSLAPLTRPRRGPNRMQNSYRSWPRHNDSSDSDSDADNRMALVPWIPPTPRSGKHLPLYTRPSSVANLPVSPRHAQKHFTINRPPSSRRSLHRPSRGAKAHLQDSLVLVASRPLEWRPDYSPRRTSGLKRGISRMRTAINSRGSCYDLNPLILYDPDAYPIYYDLRHEPEVIDIMFLNLRRESNQLDLFQLATMPPVHEMCLWHPRLPWYVHIEASQPNGITLADIFTQMYDQLHEGITSNHYYNVLLTSTDREEISIAFAQRTHGFPVLQHKGIMRIDFLRSDIICVGLSKSKDGMWKIKTKRPPE</sequence>
<accession>A0A9P5YG24</accession>
<dbReference type="AlphaFoldDB" id="A0A9P5YG24"/>
<feature type="domain" description="DUF6699" evidence="2">
    <location>
        <begin position="255"/>
        <end position="390"/>
    </location>
</feature>
<gene>
    <name evidence="3" type="ORF">BDZ94DRAFT_852532</name>
</gene>
<dbReference type="Proteomes" id="UP000807353">
    <property type="component" value="Unassembled WGS sequence"/>
</dbReference>
<dbReference type="OrthoDB" id="3265169at2759"/>
<dbReference type="EMBL" id="MU150234">
    <property type="protein sequence ID" value="KAF9468223.1"/>
    <property type="molecule type" value="Genomic_DNA"/>
</dbReference>
<evidence type="ECO:0000313" key="4">
    <source>
        <dbReference type="Proteomes" id="UP000807353"/>
    </source>
</evidence>